<reference evidence="1" key="1">
    <citation type="submission" date="2015-11" db="EMBL/GenBank/DDBJ databases">
        <title>De novo transcriptome assembly of four potential Pierce s Disease insect vectors from Arizona vineyards.</title>
        <authorList>
            <person name="Tassone E.E."/>
        </authorList>
    </citation>
    <scope>NUCLEOTIDE SEQUENCE</scope>
</reference>
<proteinExistence type="predicted"/>
<name>A0A1B6I3N7_9HEMI</name>
<sequence>SEHRVRFLISGHLGKDNKPVYIIQEYEGRSSILKDQSTTLMTSKEQDNISVSISGRIFKDNILIEEDGSPKSLNIDPDNIIIDPEKSKIFRDVFEETINIEGVNILLKGEFLENKSQSQFTPFLSFNIVSEDVKTPRPFDNQNTILSGSNISKAILYQPLFTYDDERVLYESKRKTYKY</sequence>
<feature type="non-terminal residue" evidence="1">
    <location>
        <position position="179"/>
    </location>
</feature>
<protein>
    <submittedName>
        <fullName evidence="1">Uncharacterized protein</fullName>
    </submittedName>
</protein>
<dbReference type="AlphaFoldDB" id="A0A1B6I3N7"/>
<accession>A0A1B6I3N7</accession>
<feature type="non-terminal residue" evidence="1">
    <location>
        <position position="1"/>
    </location>
</feature>
<organism evidence="1">
    <name type="scientific">Homalodisca liturata</name>
    <dbReference type="NCBI Taxonomy" id="320908"/>
    <lineage>
        <taxon>Eukaryota</taxon>
        <taxon>Metazoa</taxon>
        <taxon>Ecdysozoa</taxon>
        <taxon>Arthropoda</taxon>
        <taxon>Hexapoda</taxon>
        <taxon>Insecta</taxon>
        <taxon>Pterygota</taxon>
        <taxon>Neoptera</taxon>
        <taxon>Paraneoptera</taxon>
        <taxon>Hemiptera</taxon>
        <taxon>Auchenorrhyncha</taxon>
        <taxon>Membracoidea</taxon>
        <taxon>Cicadellidae</taxon>
        <taxon>Cicadellinae</taxon>
        <taxon>Proconiini</taxon>
        <taxon>Homalodisca</taxon>
    </lineage>
</organism>
<dbReference type="EMBL" id="GECU01026174">
    <property type="protein sequence ID" value="JAS81532.1"/>
    <property type="molecule type" value="Transcribed_RNA"/>
</dbReference>
<evidence type="ECO:0000313" key="1">
    <source>
        <dbReference type="EMBL" id="JAS81532.1"/>
    </source>
</evidence>
<gene>
    <name evidence="1" type="ORF">g.5849</name>
</gene>